<organism evidence="2">
    <name type="scientific">Symploca sp. SIO1C4</name>
    <dbReference type="NCBI Taxonomy" id="2607765"/>
    <lineage>
        <taxon>Bacteria</taxon>
        <taxon>Bacillati</taxon>
        <taxon>Cyanobacteriota</taxon>
        <taxon>Cyanophyceae</taxon>
        <taxon>Coleofasciculales</taxon>
        <taxon>Coleofasciculaceae</taxon>
        <taxon>Symploca</taxon>
    </lineage>
</organism>
<proteinExistence type="predicted"/>
<gene>
    <name evidence="2" type="ORF">F6J89_17370</name>
</gene>
<feature type="region of interest" description="Disordered" evidence="1">
    <location>
        <begin position="1"/>
        <end position="22"/>
    </location>
</feature>
<feature type="compositionally biased region" description="Polar residues" evidence="1">
    <location>
        <begin position="1"/>
        <end position="14"/>
    </location>
</feature>
<evidence type="ECO:0000256" key="1">
    <source>
        <dbReference type="SAM" id="MobiDB-lite"/>
    </source>
</evidence>
<evidence type="ECO:0000313" key="2">
    <source>
        <dbReference type="EMBL" id="NER29340.1"/>
    </source>
</evidence>
<sequence length="117" mass="13323">MTTQTGASTDTNGNKPPEWTEEEYKRVCQQVNQFQRAKRKRKKVKPVLKPRGKVTEKQITINIEDSACDWDDIKDEPFSLDTNATRIYVKIGKERAKCVNTGKSIPVGGAAVYRVFF</sequence>
<dbReference type="AlphaFoldDB" id="A0A6B3NCM6"/>
<accession>A0A6B3NCM6</accession>
<dbReference type="EMBL" id="JAAHFQ010000352">
    <property type="protein sequence ID" value="NER29340.1"/>
    <property type="molecule type" value="Genomic_DNA"/>
</dbReference>
<name>A0A6B3NCM6_9CYAN</name>
<reference evidence="2" key="1">
    <citation type="submission" date="2019-11" db="EMBL/GenBank/DDBJ databases">
        <title>Genomic insights into an expanded diversity of filamentous marine cyanobacteria reveals the extraordinary biosynthetic potential of Moorea and Okeania.</title>
        <authorList>
            <person name="Ferreira Leao T."/>
            <person name="Wang M."/>
            <person name="Moss N."/>
            <person name="Da Silva R."/>
            <person name="Sanders J."/>
            <person name="Nurk S."/>
            <person name="Gurevich A."/>
            <person name="Humphrey G."/>
            <person name="Reher R."/>
            <person name="Zhu Q."/>
            <person name="Belda-Ferre P."/>
            <person name="Glukhov E."/>
            <person name="Rex R."/>
            <person name="Dorrestein P.C."/>
            <person name="Knight R."/>
            <person name="Pevzner P."/>
            <person name="Gerwick W.H."/>
            <person name="Gerwick L."/>
        </authorList>
    </citation>
    <scope>NUCLEOTIDE SEQUENCE</scope>
    <source>
        <strain evidence="2">SIO1C4</strain>
    </source>
</reference>
<protein>
    <submittedName>
        <fullName evidence="2">Uncharacterized protein</fullName>
    </submittedName>
</protein>
<comment type="caution">
    <text evidence="2">The sequence shown here is derived from an EMBL/GenBank/DDBJ whole genome shotgun (WGS) entry which is preliminary data.</text>
</comment>